<dbReference type="Proteomes" id="UP000183986">
    <property type="component" value="Unassembled WGS sequence"/>
</dbReference>
<reference evidence="2" key="1">
    <citation type="submission" date="2016-11" db="EMBL/GenBank/DDBJ databases">
        <title>Draft Genome Sequence of Marinobacter hydrocarbonoclasticus strain STW2, a polyaromatic aromatic hydrocarbon degrading and denitrifying bacterium from rhizosphere of Seagrass Enhalus acodoides.</title>
        <authorList>
            <person name="Ling J."/>
            <person name="Dong J."/>
        </authorList>
    </citation>
    <scope>NUCLEOTIDE SEQUENCE [LARGE SCALE GENOMIC DNA]</scope>
    <source>
        <strain evidence="2">STW2</strain>
    </source>
</reference>
<protein>
    <submittedName>
        <fullName evidence="2">Type IV pilus modification protein PilV</fullName>
    </submittedName>
</protein>
<dbReference type="NCBIfam" id="TIGR02523">
    <property type="entry name" value="type_IV_pilV"/>
    <property type="match status" value="1"/>
</dbReference>
<dbReference type="SUPFAM" id="SSF54523">
    <property type="entry name" value="Pili subunits"/>
    <property type="match status" value="1"/>
</dbReference>
<dbReference type="EMBL" id="MPKY01000001">
    <property type="protein sequence ID" value="OJS99502.1"/>
    <property type="molecule type" value="Genomic_DNA"/>
</dbReference>
<evidence type="ECO:0000313" key="2">
    <source>
        <dbReference type="EMBL" id="OJS99502.1"/>
    </source>
</evidence>
<evidence type="ECO:0000313" key="3">
    <source>
        <dbReference type="Proteomes" id="UP000183986"/>
    </source>
</evidence>
<dbReference type="AlphaFoldDB" id="A0A1M2UW47"/>
<dbReference type="InterPro" id="IPR013362">
    <property type="entry name" value="Pilus_4_PilV"/>
</dbReference>
<proteinExistence type="predicted"/>
<organism evidence="2 3">
    <name type="scientific">Marinobacter nauticus</name>
    <name type="common">Marinobacter hydrocarbonoclasticus</name>
    <name type="synonym">Marinobacter aquaeolei</name>
    <dbReference type="NCBI Taxonomy" id="2743"/>
    <lineage>
        <taxon>Bacteria</taxon>
        <taxon>Pseudomonadati</taxon>
        <taxon>Pseudomonadota</taxon>
        <taxon>Gammaproteobacteria</taxon>
        <taxon>Pseudomonadales</taxon>
        <taxon>Marinobacteraceae</taxon>
        <taxon>Marinobacter</taxon>
    </lineage>
</organism>
<dbReference type="Pfam" id="PF07963">
    <property type="entry name" value="N_methyl"/>
    <property type="match status" value="1"/>
</dbReference>
<keyword evidence="1" id="KW-0812">Transmembrane</keyword>
<name>A0A1M2UW47_MARNT</name>
<dbReference type="InterPro" id="IPR012902">
    <property type="entry name" value="N_methyl_site"/>
</dbReference>
<keyword evidence="3" id="KW-1185">Reference proteome</keyword>
<dbReference type="NCBIfam" id="TIGR02532">
    <property type="entry name" value="IV_pilin_GFxxxE"/>
    <property type="match status" value="1"/>
</dbReference>
<keyword evidence="1" id="KW-0472">Membrane</keyword>
<gene>
    <name evidence="2" type="ORF">BEE62_05030</name>
</gene>
<evidence type="ECO:0000256" key="1">
    <source>
        <dbReference type="SAM" id="Phobius"/>
    </source>
</evidence>
<comment type="caution">
    <text evidence="2">The sequence shown here is derived from an EMBL/GenBank/DDBJ whole genome shotgun (WGS) entry which is preliminary data.</text>
</comment>
<keyword evidence="1" id="KW-1133">Transmembrane helix</keyword>
<dbReference type="InterPro" id="IPR045584">
    <property type="entry name" value="Pilin-like"/>
</dbReference>
<dbReference type="RefSeq" id="WP_072676514.1">
    <property type="nucleotide sequence ID" value="NZ_MPKY01000001.1"/>
</dbReference>
<accession>A0A1M2UW47</accession>
<feature type="transmembrane region" description="Helical" evidence="1">
    <location>
        <begin position="12"/>
        <end position="32"/>
    </location>
</feature>
<sequence length="132" mass="14318">MRIHKQDGITLIEVLVAMLILSIGVLALISLITNVVVASQRADQGAMIRILATDLQERAWIFSGSTDDCSDSSAMADLNNWDDHPMLNQPSMPPVALAVREEGADCILTVTPQGTMPETEYRVTGPRKIGTL</sequence>